<evidence type="ECO:0000313" key="1">
    <source>
        <dbReference type="EMBL" id="MFD1422029.1"/>
    </source>
</evidence>
<dbReference type="Proteomes" id="UP001597188">
    <property type="component" value="Unassembled WGS sequence"/>
</dbReference>
<protein>
    <submittedName>
        <fullName evidence="1">Uncharacterized protein</fullName>
    </submittedName>
</protein>
<dbReference type="EMBL" id="JBHTOJ010000048">
    <property type="protein sequence ID" value="MFD1422029.1"/>
    <property type="molecule type" value="Genomic_DNA"/>
</dbReference>
<evidence type="ECO:0000313" key="2">
    <source>
        <dbReference type="Proteomes" id="UP001597188"/>
    </source>
</evidence>
<gene>
    <name evidence="1" type="ORF">ACFQ5L_13870</name>
</gene>
<sequence length="78" mass="8831">MFKRPKANDGSVQKKDKIAMFLDSLDSYEKINLFTMIEKANNPQKANWLCYSEALGTVSEGNLEHSIIETLLRTGIHS</sequence>
<name>A0ABW4C6K7_9LACO</name>
<reference evidence="2" key="1">
    <citation type="journal article" date="2019" name="Int. J. Syst. Evol. Microbiol.">
        <title>The Global Catalogue of Microorganisms (GCM) 10K type strain sequencing project: providing services to taxonomists for standard genome sequencing and annotation.</title>
        <authorList>
            <consortium name="The Broad Institute Genomics Platform"/>
            <consortium name="The Broad Institute Genome Sequencing Center for Infectious Disease"/>
            <person name="Wu L."/>
            <person name="Ma J."/>
        </authorList>
    </citation>
    <scope>NUCLEOTIDE SEQUENCE [LARGE SCALE GENOMIC DNA]</scope>
    <source>
        <strain evidence="2">CCM 8931</strain>
    </source>
</reference>
<dbReference type="RefSeq" id="WP_137634019.1">
    <property type="nucleotide sequence ID" value="NZ_BJDL01000006.1"/>
</dbReference>
<proteinExistence type="predicted"/>
<accession>A0ABW4C6K7</accession>
<keyword evidence="2" id="KW-1185">Reference proteome</keyword>
<comment type="caution">
    <text evidence="1">The sequence shown here is derived from an EMBL/GenBank/DDBJ whole genome shotgun (WGS) entry which is preliminary data.</text>
</comment>
<organism evidence="1 2">
    <name type="scientific">Lactiplantibacillus songbeiensis</name>
    <dbReference type="NCBI Taxonomy" id="2559920"/>
    <lineage>
        <taxon>Bacteria</taxon>
        <taxon>Bacillati</taxon>
        <taxon>Bacillota</taxon>
        <taxon>Bacilli</taxon>
        <taxon>Lactobacillales</taxon>
        <taxon>Lactobacillaceae</taxon>
        <taxon>Lactiplantibacillus</taxon>
    </lineage>
</organism>